<comment type="caution">
    <text evidence="1">The sequence shown here is derived from an EMBL/GenBank/DDBJ whole genome shotgun (WGS) entry which is preliminary data.</text>
</comment>
<protein>
    <submittedName>
        <fullName evidence="1">Avirulence D protein (AvrD)</fullName>
    </submittedName>
</protein>
<organism evidence="1 2">
    <name type="scientific">Nocardia puris</name>
    <dbReference type="NCBI Taxonomy" id="208602"/>
    <lineage>
        <taxon>Bacteria</taxon>
        <taxon>Bacillati</taxon>
        <taxon>Actinomycetota</taxon>
        <taxon>Actinomycetes</taxon>
        <taxon>Mycobacteriales</taxon>
        <taxon>Nocardiaceae</taxon>
        <taxon>Nocardia</taxon>
    </lineage>
</organism>
<dbReference type="AlphaFoldDB" id="A0A366E2I5"/>
<evidence type="ECO:0000313" key="2">
    <source>
        <dbReference type="Proteomes" id="UP000252586"/>
    </source>
</evidence>
<gene>
    <name evidence="1" type="ORF">DFR74_101558</name>
</gene>
<dbReference type="Proteomes" id="UP000252586">
    <property type="component" value="Unassembled WGS sequence"/>
</dbReference>
<dbReference type="InterPro" id="IPR008799">
    <property type="entry name" value="Pseudomon_AvrD"/>
</dbReference>
<sequence>MTTCHLRADHAKPIDALLGNRAQRYFGDGFRQGTVRFTRAAATDPDENARCVGFGSLEYPGMWSLKSSGPQSIHVSTIDTYLLAVSAASSLLETTLLRGRRRGDDPLGSAWVRRCIIKAGTVPIEMGLDRIPVSATRINSSDAAAGRVHVISVTVGNMLAILDIDTGSTVPPQSATDVPRSYRGHATDLAGVTVAPDFSSVSADAEYRTVPGPAESYAEIESRFPGSVTFAEAFVDMLQLGQVGLYAMDGFARADSNTLWMRSTHYEATTPIRPRESGERVTTEIHGARVVTLKGRRWRAATLVSHRPSMTLSCSVAHALPDISLGKVGHDDSAAHGIAAGHRRVRSVDPAHQ</sequence>
<dbReference type="EMBL" id="QNRE01000001">
    <property type="protein sequence ID" value="RBO96543.1"/>
    <property type="molecule type" value="Genomic_DNA"/>
</dbReference>
<reference evidence="1 2" key="1">
    <citation type="submission" date="2018-06" db="EMBL/GenBank/DDBJ databases">
        <title>Genomic Encyclopedia of Type Strains, Phase IV (KMG-IV): sequencing the most valuable type-strain genomes for metagenomic binning, comparative biology and taxonomic classification.</title>
        <authorList>
            <person name="Goeker M."/>
        </authorList>
    </citation>
    <scope>NUCLEOTIDE SEQUENCE [LARGE SCALE GENOMIC DNA]</scope>
    <source>
        <strain evidence="1 2">DSM 44599</strain>
    </source>
</reference>
<name>A0A366E2I5_9NOCA</name>
<keyword evidence="2" id="KW-1185">Reference proteome</keyword>
<accession>A0A366E2I5</accession>
<dbReference type="Pfam" id="PF05655">
    <property type="entry name" value="AvrD"/>
    <property type="match status" value="1"/>
</dbReference>
<dbReference type="STRING" id="1210090.GCA_001613185_07129"/>
<evidence type="ECO:0000313" key="1">
    <source>
        <dbReference type="EMBL" id="RBO96543.1"/>
    </source>
</evidence>
<proteinExistence type="predicted"/>